<feature type="region of interest" description="Disordered" evidence="4">
    <location>
        <begin position="999"/>
        <end position="1131"/>
    </location>
</feature>
<accession>A0A0P1BQE1</accession>
<feature type="compositionally biased region" description="Low complexity" evidence="4">
    <location>
        <begin position="1266"/>
        <end position="1282"/>
    </location>
</feature>
<feature type="compositionally biased region" description="Basic and acidic residues" evidence="4">
    <location>
        <begin position="697"/>
        <end position="710"/>
    </location>
</feature>
<keyword evidence="2 3" id="KW-0040">ANK repeat</keyword>
<dbReference type="PROSITE" id="PS50088">
    <property type="entry name" value="ANK_REPEAT"/>
    <property type="match status" value="2"/>
</dbReference>
<feature type="compositionally biased region" description="Polar residues" evidence="4">
    <location>
        <begin position="1019"/>
        <end position="1036"/>
    </location>
</feature>
<evidence type="ECO:0000256" key="1">
    <source>
        <dbReference type="ARBA" id="ARBA00022737"/>
    </source>
</evidence>
<keyword evidence="6" id="KW-1185">Reference proteome</keyword>
<feature type="compositionally biased region" description="Low complexity" evidence="4">
    <location>
        <begin position="771"/>
        <end position="804"/>
    </location>
</feature>
<feature type="compositionally biased region" description="Low complexity" evidence="4">
    <location>
        <begin position="729"/>
        <end position="757"/>
    </location>
</feature>
<dbReference type="PANTHER" id="PTHR24173:SF74">
    <property type="entry name" value="ANKYRIN REPEAT DOMAIN-CONTAINING PROTEIN 16"/>
    <property type="match status" value="1"/>
</dbReference>
<dbReference type="Pfam" id="PF12796">
    <property type="entry name" value="Ank_2"/>
    <property type="match status" value="1"/>
</dbReference>
<feature type="repeat" description="ANK" evidence="3">
    <location>
        <begin position="42"/>
        <end position="74"/>
    </location>
</feature>
<feature type="compositionally biased region" description="Polar residues" evidence="4">
    <location>
        <begin position="1158"/>
        <end position="1168"/>
    </location>
</feature>
<feature type="repeat" description="ANK" evidence="3">
    <location>
        <begin position="86"/>
        <end position="118"/>
    </location>
</feature>
<feature type="compositionally biased region" description="Polar residues" evidence="4">
    <location>
        <begin position="1343"/>
        <end position="1363"/>
    </location>
</feature>
<feature type="compositionally biased region" description="Polar residues" evidence="4">
    <location>
        <begin position="517"/>
        <end position="535"/>
    </location>
</feature>
<feature type="compositionally biased region" description="Basic and acidic residues" evidence="4">
    <location>
        <begin position="602"/>
        <end position="619"/>
    </location>
</feature>
<keyword evidence="1" id="KW-0677">Repeat</keyword>
<dbReference type="OrthoDB" id="194358at2759"/>
<dbReference type="Proteomes" id="UP000054845">
    <property type="component" value="Unassembled WGS sequence"/>
</dbReference>
<evidence type="ECO:0000256" key="4">
    <source>
        <dbReference type="SAM" id="MobiDB-lite"/>
    </source>
</evidence>
<feature type="compositionally biased region" description="Polar residues" evidence="4">
    <location>
        <begin position="575"/>
        <end position="584"/>
    </location>
</feature>
<dbReference type="STRING" id="401625.A0A0P1BQE1"/>
<feature type="compositionally biased region" description="Polar residues" evidence="4">
    <location>
        <begin position="407"/>
        <end position="419"/>
    </location>
</feature>
<dbReference type="PROSITE" id="PS50297">
    <property type="entry name" value="ANK_REP_REGION"/>
    <property type="match status" value="2"/>
</dbReference>
<feature type="compositionally biased region" description="Low complexity" evidence="4">
    <location>
        <begin position="438"/>
        <end position="450"/>
    </location>
</feature>
<evidence type="ECO:0000313" key="6">
    <source>
        <dbReference type="Proteomes" id="UP000054845"/>
    </source>
</evidence>
<dbReference type="SMART" id="SM00248">
    <property type="entry name" value="ANK"/>
    <property type="match status" value="3"/>
</dbReference>
<proteinExistence type="predicted"/>
<evidence type="ECO:0000256" key="3">
    <source>
        <dbReference type="PROSITE-ProRule" id="PRU00023"/>
    </source>
</evidence>
<dbReference type="InterPro" id="IPR002110">
    <property type="entry name" value="Ankyrin_rpt"/>
</dbReference>
<feature type="compositionally biased region" description="Polar residues" evidence="4">
    <location>
        <begin position="806"/>
        <end position="818"/>
    </location>
</feature>
<feature type="region of interest" description="Disordered" evidence="4">
    <location>
        <begin position="239"/>
        <end position="314"/>
    </location>
</feature>
<organism evidence="5 6">
    <name type="scientific">Ceraceosorus bombacis</name>
    <dbReference type="NCBI Taxonomy" id="401625"/>
    <lineage>
        <taxon>Eukaryota</taxon>
        <taxon>Fungi</taxon>
        <taxon>Dikarya</taxon>
        <taxon>Basidiomycota</taxon>
        <taxon>Ustilaginomycotina</taxon>
        <taxon>Exobasidiomycetes</taxon>
        <taxon>Ceraceosorales</taxon>
        <taxon>Ceraceosoraceae</taxon>
        <taxon>Ceraceosorus</taxon>
    </lineage>
</organism>
<dbReference type="PANTHER" id="PTHR24173">
    <property type="entry name" value="ANKYRIN REPEAT CONTAINING"/>
    <property type="match status" value="1"/>
</dbReference>
<feature type="compositionally biased region" description="Low complexity" evidence="4">
    <location>
        <begin position="1295"/>
        <end position="1305"/>
    </location>
</feature>
<feature type="region of interest" description="Disordered" evidence="4">
    <location>
        <begin position="1150"/>
        <end position="1203"/>
    </location>
</feature>
<dbReference type="Gene3D" id="1.25.40.20">
    <property type="entry name" value="Ankyrin repeat-containing domain"/>
    <property type="match status" value="1"/>
</dbReference>
<evidence type="ECO:0000256" key="2">
    <source>
        <dbReference type="ARBA" id="ARBA00023043"/>
    </source>
</evidence>
<feature type="compositionally biased region" description="Low complexity" evidence="4">
    <location>
        <begin position="999"/>
        <end position="1018"/>
    </location>
</feature>
<reference evidence="5 6" key="1">
    <citation type="submission" date="2014-09" db="EMBL/GenBank/DDBJ databases">
        <authorList>
            <person name="Magalhaes I.L.F."/>
            <person name="Oliveira U."/>
            <person name="Santos F.R."/>
            <person name="Vidigal T.H.D.A."/>
            <person name="Brescovit A.D."/>
            <person name="Santos A.J."/>
        </authorList>
    </citation>
    <scope>NUCLEOTIDE SEQUENCE [LARGE SCALE GENOMIC DNA]</scope>
</reference>
<protein>
    <submittedName>
        <fullName evidence="5">Ankyrin</fullName>
    </submittedName>
</protein>
<dbReference type="SUPFAM" id="SSF48403">
    <property type="entry name" value="Ankyrin repeat"/>
    <property type="match status" value="1"/>
</dbReference>
<feature type="compositionally biased region" description="Low complexity" evidence="4">
    <location>
        <begin position="856"/>
        <end position="883"/>
    </location>
</feature>
<feature type="compositionally biased region" description="Low complexity" evidence="4">
    <location>
        <begin position="252"/>
        <end position="265"/>
    </location>
</feature>
<dbReference type="InterPro" id="IPR036770">
    <property type="entry name" value="Ankyrin_rpt-contain_sf"/>
</dbReference>
<feature type="region of interest" description="Disordered" evidence="4">
    <location>
        <begin position="1247"/>
        <end position="1400"/>
    </location>
</feature>
<feature type="region of interest" description="Disordered" evidence="4">
    <location>
        <begin position="686"/>
        <end position="909"/>
    </location>
</feature>
<name>A0A0P1BQE1_9BASI</name>
<feature type="region of interest" description="Disordered" evidence="4">
    <location>
        <begin position="364"/>
        <end position="634"/>
    </location>
</feature>
<dbReference type="EMBL" id="CCYA01000276">
    <property type="protein sequence ID" value="CEH18817.1"/>
    <property type="molecule type" value="Genomic_DNA"/>
</dbReference>
<sequence>MSDALGEYMHPNLGIHHAAASGDVGSVKFALDNGQPHSSMLNGILPLHAACSGGNEHVVRLLLAYGADVNAPRVKPKGQELGPGAEGSTPLHFAAANGHLAIVRLLLQHGARPGAQDMEAFSADMLAAANGHQACVIILRDWLSKHGPNGLSGSAAAGSSTGPGTAAGVSSIGKFYSPPASNMGSLSKNSASTLDLRSQRSFDHLTSAGAGVKASLFNRRNQALLKMNSNPNLKQLALHASPRQPSPPPLPTQQSSQPSQYWPASPGRPTSPDDLSDNDDLGFSSGTTAPQLPRGSRGHDGTKESKRRPSLPSLFEKAAHPAASIRAALTSSTSNTASSSHPSQFANLFSLGGNDAIEELADRHGRSNSGAGGKEPHNAPPPSPHRLNGRMGGKRSLSNMLRKATGTAGTDTPSSQAAWRSQPRSDDAQLATSVSGESMSRLASQSSFSSLDREMRLSSAPAGQASFGMGQSNGGVQSGVHAPTSTHTHSPAALGRSSPIAQHPAQRQHQDMPPPITSRQSTDVLRGRSGSNSSPYRPAISSPFADATGNAATSGRAGQSGKIVSAAHDYRPRKSSNLSATTSPLGRRAPLETDAATGTPGWDKESLEPNDRAHPEHLARRPRSHSAVTAAQAPTLTSQAPLVVEAAGNPALSPRTRLLALEQASPSARESVDDVLFEDAQEFLGDVPLPATDDEAGEHHDKHRLPDRLRSATASRSPNAGRPVPLHASSSSDDQCPSSRQHSSSSKSSSANRPQASNGSSPHVNSGGPMQPQLPQLPRYGSSSSLSAASSSSASGSHAVAAPSIPSGTQSAGATQLDSMRLSPHDSPRRLVGSGASEGTGLGLSAPSPAATRGIRSASNAGSVASRASSSSLRSAATPLSAADQAQAILRQADQLGSDGTTPKDEESGVSLSQMLAAYGAALAQERHSSDVVVPQAALQADLAASRAVRRQASGASLTGRSQLPSVAENDRYIHDNAVSSVRSPPPAALALARSNISSAAATPTSPSSPRTFGRSTSESGTRAQALQPSTGQLGSARSKAASPAETETPRAVLTSQEAARRKAAGSTVPANSIFAEQQRAPPLPADRASHKAALQPPHSAGLTMPARTAGSTSTKPADRSFGPGANVHGGWIQSRASEDLLRSTNFSRAGDSEIGSARSTQAISQDPSGDREIRTPSFAGVDGFGRSQSSPGAQPVHRHSPSLPTELASLTRHTDSAVPLSNHTDALFPQSTSTLLAPRPEFAFQKTSSVPNAVKGNPPVPPSPRGTTPSASPTPTASSAGNGSGGRAVGRKMAGSVSSGSSVAQGPGQALGTPQHLLSLPPRSQSELSSFFHAPPDFDPYASSSSAIGSVTNSGTPISSHSGVLPGTSLGKDKDYAESVTSTKSRRKGLKTLFQSIKR</sequence>
<evidence type="ECO:0000313" key="5">
    <source>
        <dbReference type="EMBL" id="CEH18817.1"/>
    </source>
</evidence>